<dbReference type="PANTHER" id="PTHR11206">
    <property type="entry name" value="MULTIDRUG RESISTANCE PROTEIN"/>
    <property type="match status" value="1"/>
</dbReference>
<evidence type="ECO:0000256" key="5">
    <source>
        <dbReference type="ARBA" id="ARBA00023136"/>
    </source>
</evidence>
<dbReference type="NCBIfam" id="TIGR00797">
    <property type="entry name" value="matE"/>
    <property type="match status" value="1"/>
</dbReference>
<evidence type="ECO:0000256" key="2">
    <source>
        <dbReference type="ARBA" id="ARBA00010199"/>
    </source>
</evidence>
<dbReference type="GO" id="GO:0015297">
    <property type="term" value="F:antiporter activity"/>
    <property type="evidence" value="ECO:0007669"/>
    <property type="project" value="InterPro"/>
</dbReference>
<dbReference type="OrthoDB" id="2126698at2759"/>
<dbReference type="GO" id="GO:1990961">
    <property type="term" value="P:xenobiotic detoxification by transmembrane export across the plasma membrane"/>
    <property type="evidence" value="ECO:0007669"/>
    <property type="project" value="InterPro"/>
</dbReference>
<feature type="transmembrane region" description="Helical" evidence="6">
    <location>
        <begin position="534"/>
        <end position="554"/>
    </location>
</feature>
<dbReference type="GO" id="GO:0042910">
    <property type="term" value="F:xenobiotic transmembrane transporter activity"/>
    <property type="evidence" value="ECO:0007669"/>
    <property type="project" value="InterPro"/>
</dbReference>
<proteinExistence type="inferred from homology"/>
<comment type="similarity">
    <text evidence="2 6">Belongs to the multi antimicrobial extrusion (MATE) (TC 2.A.66.1) family.</text>
</comment>
<organism evidence="7">
    <name type="scientific">Tetraodon nigroviridis</name>
    <name type="common">Spotted green pufferfish</name>
    <name type="synonym">Chelonodon nigroviridis</name>
    <dbReference type="NCBI Taxonomy" id="99883"/>
    <lineage>
        <taxon>Eukaryota</taxon>
        <taxon>Metazoa</taxon>
        <taxon>Chordata</taxon>
        <taxon>Craniata</taxon>
        <taxon>Vertebrata</taxon>
        <taxon>Euteleostomi</taxon>
        <taxon>Actinopterygii</taxon>
        <taxon>Neopterygii</taxon>
        <taxon>Teleostei</taxon>
        <taxon>Neoteleostei</taxon>
        <taxon>Acanthomorphata</taxon>
        <taxon>Eupercaria</taxon>
        <taxon>Tetraodontiformes</taxon>
        <taxon>Tetradontoidea</taxon>
        <taxon>Tetraodontidae</taxon>
        <taxon>Tetraodon</taxon>
    </lineage>
</organism>
<evidence type="ECO:0000256" key="4">
    <source>
        <dbReference type="ARBA" id="ARBA00022989"/>
    </source>
</evidence>
<keyword evidence="5 6" id="KW-0472">Membrane</keyword>
<dbReference type="InterPro" id="IPR045069">
    <property type="entry name" value="MATE_euk"/>
</dbReference>
<feature type="transmembrane region" description="Helical" evidence="6">
    <location>
        <begin position="28"/>
        <end position="48"/>
    </location>
</feature>
<feature type="transmembrane region" description="Helical" evidence="6">
    <location>
        <begin position="282"/>
        <end position="302"/>
    </location>
</feature>
<dbReference type="Pfam" id="PF01554">
    <property type="entry name" value="MatE"/>
    <property type="match status" value="3"/>
</dbReference>
<dbReference type="InterPro" id="IPR002528">
    <property type="entry name" value="MATE_fam"/>
</dbReference>
<protein>
    <recommendedName>
        <fullName evidence="6">Multidrug and toxin extrusion protein</fullName>
    </recommendedName>
</protein>
<accession>Q4RRP2</accession>
<reference evidence="7" key="1">
    <citation type="journal article" date="2004" name="Nature">
        <title>Genome duplication in the teleost fish Tetraodon nigroviridis reveals the early vertebrate proto-karyotype.</title>
        <authorList>
            <person name="Jaillon O."/>
            <person name="Aury J.-M."/>
            <person name="Brunet F."/>
            <person name="Petit J.-L."/>
            <person name="Stange-Thomann N."/>
            <person name="Mauceli E."/>
            <person name="Bouneau L."/>
            <person name="Fischer C."/>
            <person name="Ozouf-Costaz C."/>
            <person name="Bernot A."/>
            <person name="Nicaud S."/>
            <person name="Jaffe D."/>
            <person name="Fisher S."/>
            <person name="Lutfalla G."/>
            <person name="Dossat C."/>
            <person name="Segurens B."/>
            <person name="Dasilva C."/>
            <person name="Salanoubat M."/>
            <person name="Levy M."/>
            <person name="Boudet N."/>
            <person name="Castellano S."/>
            <person name="Anthouard V."/>
            <person name="Jubin C."/>
            <person name="Castelli V."/>
            <person name="Katinka M."/>
            <person name="Vacherie B."/>
            <person name="Biemont C."/>
            <person name="Skalli Z."/>
            <person name="Cattolico L."/>
            <person name="Poulain J."/>
            <person name="De Berardinis V."/>
            <person name="Cruaud C."/>
            <person name="Duprat S."/>
            <person name="Brottier P."/>
            <person name="Coutanceau J.-P."/>
            <person name="Gouzy J."/>
            <person name="Parra G."/>
            <person name="Lardier G."/>
            <person name="Chapple C."/>
            <person name="McKernan K.J."/>
            <person name="McEwan P."/>
            <person name="Bosak S."/>
            <person name="Kellis M."/>
            <person name="Volff J.-N."/>
            <person name="Guigo R."/>
            <person name="Zody M.C."/>
            <person name="Mesirov J."/>
            <person name="Lindblad-Toh K."/>
            <person name="Birren B."/>
            <person name="Nusbaum C."/>
            <person name="Kahn D."/>
            <person name="Robinson-Rechavi M."/>
            <person name="Laudet V."/>
            <person name="Schachter V."/>
            <person name="Quetier F."/>
            <person name="Saurin W."/>
            <person name="Scarpelli C."/>
            <person name="Wincker P."/>
            <person name="Lander E.S."/>
            <person name="Weissenbach J."/>
            <person name="Roest Crollius H."/>
        </authorList>
    </citation>
    <scope>NUCLEOTIDE SEQUENCE [LARGE SCALE GENOMIC DNA]</scope>
</reference>
<feature type="transmembrane region" description="Helical" evidence="6">
    <location>
        <begin position="508"/>
        <end position="528"/>
    </location>
</feature>
<evidence type="ECO:0000313" key="7">
    <source>
        <dbReference type="EMBL" id="CAG08940.1"/>
    </source>
</evidence>
<evidence type="ECO:0000256" key="1">
    <source>
        <dbReference type="ARBA" id="ARBA00004141"/>
    </source>
</evidence>
<dbReference type="CDD" id="cd13132">
    <property type="entry name" value="MATE_eukaryotic"/>
    <property type="match status" value="1"/>
</dbReference>
<sequence length="604" mass="66171">ILAQFLGLALGLVSTIFCGHLGKVELDSVSLAITVINVTGISVGFGLSSACDTLMSQATFMYALQIKHLQNQFSLMGILYCYIVWAGLYKDTWTACLQDWGPYISLAIPGMAMMCVEWWTYEIGSFLAGTSTPRVLFLFGKSRQTDISFLPDRAHQRGGTWSSGDHYGPVSRFSIGVCQHCFLWPPGESGTGFSVFGHNTFGSRNVQKVGVILQRAVLILLLACFPCWAILINTELILLAIGQEAEVARLAQVYVKMFMPALPATFMYSLQTKYLQNQGIIWPEVITGIFVNLLNALLNYIFLYPLNMGVAGSAVANTLSQFSLMVILYCYIVWAGLYKDTWTGWSKACLQDWGSYLSLAIPSMAMMCIEWWTYEIGGFLAGLINEVELGAQTIVFQLSNIASNFPVGFSVAGNVRVGNSLGAKNTEQAKLSAKSAMLCAVSVSVCLATVLGALKDYIPCVFTNDEQIRKRVAELAIFYSLFIIFDAISAALGGIIRGTGRQKIGAICNILGYYGVGLPIGASLMFAAKLGITGLWIGLLTCIFLQTSFLTFYLSRLNWKKVTEEAQIRVGNTSDTTVLQVSGPAKRTGFGFDVFHPGFWDYFK</sequence>
<feature type="non-terminal residue" evidence="7">
    <location>
        <position position="1"/>
    </location>
</feature>
<feature type="transmembrane region" description="Helical" evidence="6">
    <location>
        <begin position="436"/>
        <end position="455"/>
    </location>
</feature>
<dbReference type="EMBL" id="CAAE01015002">
    <property type="protein sequence ID" value="CAG08940.1"/>
    <property type="molecule type" value="Genomic_DNA"/>
</dbReference>
<comment type="caution">
    <text evidence="7">The sequence shown here is derived from an EMBL/GenBank/DDBJ whole genome shotgun (WGS) entry which is preliminary data.</text>
</comment>
<keyword evidence="4 6" id="KW-1133">Transmembrane helix</keyword>
<keyword evidence="3 6" id="KW-0812">Transmembrane</keyword>
<gene>
    <name evidence="7" type="ORF">GSTENG00030080001</name>
</gene>
<name>Q4RRP2_TETNG</name>
<feature type="transmembrane region" description="Helical" evidence="6">
    <location>
        <begin position="475"/>
        <end position="496"/>
    </location>
</feature>
<evidence type="ECO:0000256" key="3">
    <source>
        <dbReference type="ARBA" id="ARBA00022692"/>
    </source>
</evidence>
<feature type="transmembrane region" description="Helical" evidence="6">
    <location>
        <begin position="314"/>
        <end position="334"/>
    </location>
</feature>
<dbReference type="AlphaFoldDB" id="Q4RRP2"/>
<feature type="transmembrane region" description="Helical" evidence="6">
    <location>
        <begin position="217"/>
        <end position="241"/>
    </location>
</feature>
<reference evidence="7" key="2">
    <citation type="submission" date="2004-02" db="EMBL/GenBank/DDBJ databases">
        <authorList>
            <consortium name="Genoscope"/>
            <consortium name="Whitehead Institute Centre for Genome Research"/>
        </authorList>
    </citation>
    <scope>NUCLEOTIDE SEQUENCE</scope>
</reference>
<comment type="subcellular location">
    <subcellularLocation>
        <location evidence="1">Membrane</location>
        <topology evidence="1">Multi-pass membrane protein</topology>
    </subcellularLocation>
</comment>
<feature type="transmembrane region" description="Helical" evidence="6">
    <location>
        <begin position="69"/>
        <end position="88"/>
    </location>
</feature>
<feature type="transmembrane region" description="Helical" evidence="6">
    <location>
        <begin position="253"/>
        <end position="270"/>
    </location>
</feature>
<dbReference type="GO" id="GO:0016020">
    <property type="term" value="C:membrane"/>
    <property type="evidence" value="ECO:0007669"/>
    <property type="project" value="UniProtKB-SubCell"/>
</dbReference>
<evidence type="ECO:0000256" key="6">
    <source>
        <dbReference type="RuleBase" id="RU004914"/>
    </source>
</evidence>
<dbReference type="KEGG" id="tng:GSTEN00030080G001"/>